<comment type="similarity">
    <text evidence="2">Belongs to the bacterial solute-binding protein 2 family.</text>
</comment>
<dbReference type="PANTHER" id="PTHR46847:SF1">
    <property type="entry name" value="D-ALLOSE-BINDING PERIPLASMIC PROTEIN-RELATED"/>
    <property type="match status" value="1"/>
</dbReference>
<evidence type="ECO:0000256" key="2">
    <source>
        <dbReference type="ARBA" id="ARBA00007639"/>
    </source>
</evidence>
<evidence type="ECO:0000259" key="5">
    <source>
        <dbReference type="Pfam" id="PF13407"/>
    </source>
</evidence>
<keyword evidence="7" id="KW-1185">Reference proteome</keyword>
<evidence type="ECO:0000313" key="7">
    <source>
        <dbReference type="Proteomes" id="UP001357223"/>
    </source>
</evidence>
<feature type="domain" description="Periplasmic binding protein" evidence="5">
    <location>
        <begin position="39"/>
        <end position="300"/>
    </location>
</feature>
<evidence type="ECO:0000256" key="4">
    <source>
        <dbReference type="SAM" id="SignalP"/>
    </source>
</evidence>
<dbReference type="RefSeq" id="WP_338448169.1">
    <property type="nucleotide sequence ID" value="NZ_CP137640.1"/>
</dbReference>
<dbReference type="CDD" id="cd01536">
    <property type="entry name" value="PBP1_ABC_sugar_binding-like"/>
    <property type="match status" value="1"/>
</dbReference>
<feature type="chain" id="PRO_5047432034" evidence="4">
    <location>
        <begin position="21"/>
        <end position="351"/>
    </location>
</feature>
<organism evidence="6 7">
    <name type="scientific">Niallia oryzisoli</name>
    <dbReference type="NCBI Taxonomy" id="1737571"/>
    <lineage>
        <taxon>Bacteria</taxon>
        <taxon>Bacillati</taxon>
        <taxon>Bacillota</taxon>
        <taxon>Bacilli</taxon>
        <taxon>Bacillales</taxon>
        <taxon>Bacillaceae</taxon>
        <taxon>Niallia</taxon>
    </lineage>
</organism>
<reference evidence="6 7" key="1">
    <citation type="submission" date="2023-10" db="EMBL/GenBank/DDBJ databases">
        <title>Niallia locisalis sp.nov. isolated from a salt pond sample.</title>
        <authorList>
            <person name="Li X.-J."/>
            <person name="Dong L."/>
        </authorList>
    </citation>
    <scope>NUCLEOTIDE SEQUENCE [LARGE SCALE GENOMIC DNA]</scope>
    <source>
        <strain evidence="6 7">DSM 29761</strain>
    </source>
</reference>
<evidence type="ECO:0000256" key="3">
    <source>
        <dbReference type="ARBA" id="ARBA00022729"/>
    </source>
</evidence>
<feature type="signal peptide" evidence="4">
    <location>
        <begin position="1"/>
        <end position="20"/>
    </location>
</feature>
<dbReference type="InterPro" id="IPR028082">
    <property type="entry name" value="Peripla_BP_I"/>
</dbReference>
<evidence type="ECO:0000313" key="6">
    <source>
        <dbReference type="EMBL" id="WVX79235.1"/>
    </source>
</evidence>
<dbReference type="PANTHER" id="PTHR46847">
    <property type="entry name" value="D-ALLOSE-BINDING PERIPLASMIC PROTEIN-RELATED"/>
    <property type="match status" value="1"/>
</dbReference>
<dbReference type="EMBL" id="CP137640">
    <property type="protein sequence ID" value="WVX79235.1"/>
    <property type="molecule type" value="Genomic_DNA"/>
</dbReference>
<comment type="subcellular location">
    <subcellularLocation>
        <location evidence="1">Cell envelope</location>
    </subcellularLocation>
</comment>
<name>A0ABZ2CBD7_9BACI</name>
<evidence type="ECO:0000256" key="1">
    <source>
        <dbReference type="ARBA" id="ARBA00004196"/>
    </source>
</evidence>
<dbReference type="InterPro" id="IPR025997">
    <property type="entry name" value="SBP_2_dom"/>
</dbReference>
<gene>
    <name evidence="6" type="ORF">R4Z09_18230</name>
</gene>
<protein>
    <submittedName>
        <fullName evidence="6">Sugar ABC transporter substrate-binding protein</fullName>
    </submittedName>
</protein>
<sequence length="351" mass="37936">MKLKLMIIFMISILFISACGKTESTVSSGTDNNSSDIKIGVSIPMEANNSVKTWYKAIQARADVYGFEVMGIDAQGDASKQSSNINTLLGQNIDALIVWPLDSKALQPALDRVAQKNIPMFGIDFNVQKGGNDYGMVNQLILGREAAAIKVAQLFADSYSDAEVAGIGFAIPVPGNLFVMDKYKSELKNYDNLTFAGQQDNPSDNIAGAEPLMKNLLTANPDIKAVFAYNDESAIGASQAISNAGGKLYSEDKKDGIMVVGFNAEQGGIQAVKNGKVYATFNINPVKSGAIQVDFINQYVVEKSKDSIAKEMIVPSPLIDPSNVDEFVSWEEELDLVKDRQYDALKESGAQ</sequence>
<dbReference type="SUPFAM" id="SSF53822">
    <property type="entry name" value="Periplasmic binding protein-like I"/>
    <property type="match status" value="1"/>
</dbReference>
<keyword evidence="3 4" id="KW-0732">Signal</keyword>
<accession>A0ABZ2CBD7</accession>
<proteinExistence type="inferred from homology"/>
<dbReference type="Gene3D" id="3.40.50.2300">
    <property type="match status" value="2"/>
</dbReference>
<dbReference type="Proteomes" id="UP001357223">
    <property type="component" value="Chromosome"/>
</dbReference>
<dbReference type="Pfam" id="PF13407">
    <property type="entry name" value="Peripla_BP_4"/>
    <property type="match status" value="1"/>
</dbReference>
<dbReference type="PROSITE" id="PS51257">
    <property type="entry name" value="PROKAR_LIPOPROTEIN"/>
    <property type="match status" value="1"/>
</dbReference>